<dbReference type="Proteomes" id="UP000053087">
    <property type="component" value="Chromosome"/>
</dbReference>
<reference evidence="1 2" key="1">
    <citation type="journal article" date="2016" name="Int. J. Syst. Evol. Microbiol.">
        <title>Methanosarcina flavescens sp. nov., a methanogenic archaeon isolated from a full-scale anaerobic digester.</title>
        <authorList>
            <person name="Kern T."/>
            <person name="Fischer M.A."/>
            <person name="Deppenmeier U."/>
            <person name="Schmitz R.A."/>
            <person name="Rother M."/>
        </authorList>
    </citation>
    <scope>NUCLEOTIDE SEQUENCE [LARGE SCALE GENOMIC DNA]</scope>
    <source>
        <strain evidence="1 2">E03.2</strain>
    </source>
</reference>
<dbReference type="AlphaFoldDB" id="A0A660HQW1"/>
<sequence>MKSRARKGKRSGLLPHSYQALSEDEKTQVKAAFRVYNKNHPHNPYFEIEVFYHRVYRKGGWFA</sequence>
<dbReference type="GeneID" id="53687299"/>
<organism evidence="1 2">
    <name type="scientific">Methanosarcina flavescens</name>
    <dbReference type="NCBI Taxonomy" id="1715806"/>
    <lineage>
        <taxon>Archaea</taxon>
        <taxon>Methanobacteriati</taxon>
        <taxon>Methanobacteriota</taxon>
        <taxon>Stenosarchaea group</taxon>
        <taxon>Methanomicrobia</taxon>
        <taxon>Methanosarcinales</taxon>
        <taxon>Methanosarcinaceae</taxon>
        <taxon>Methanosarcina</taxon>
    </lineage>
</organism>
<evidence type="ECO:0000313" key="2">
    <source>
        <dbReference type="Proteomes" id="UP000053087"/>
    </source>
</evidence>
<protein>
    <submittedName>
        <fullName evidence="1">Uncharacterized protein</fullName>
    </submittedName>
</protein>
<gene>
    <name evidence="1" type="ORF">AOB57_004210</name>
</gene>
<dbReference type="KEGG" id="mfz:AOB57_004210"/>
<evidence type="ECO:0000313" key="1">
    <source>
        <dbReference type="EMBL" id="AYK14499.1"/>
    </source>
</evidence>
<proteinExistence type="predicted"/>
<dbReference type="EMBL" id="CP032683">
    <property type="protein sequence ID" value="AYK14499.1"/>
    <property type="molecule type" value="Genomic_DNA"/>
</dbReference>
<dbReference type="RefSeq" id="WP_054299166.1">
    <property type="nucleotide sequence ID" value="NZ_CP032683.1"/>
</dbReference>
<keyword evidence="2" id="KW-1185">Reference proteome</keyword>
<accession>A0A660HQW1</accession>
<name>A0A660HQW1_9EURY</name>